<dbReference type="Gene3D" id="3.40.50.300">
    <property type="entry name" value="P-loop containing nucleotide triphosphate hydrolases"/>
    <property type="match status" value="1"/>
</dbReference>
<dbReference type="SUPFAM" id="SSF52540">
    <property type="entry name" value="P-loop containing nucleoside triphosphate hydrolases"/>
    <property type="match status" value="1"/>
</dbReference>
<feature type="domain" description="AAA+ ATPase" evidence="1">
    <location>
        <begin position="53"/>
        <end position="217"/>
    </location>
</feature>
<dbReference type="EMBL" id="CP071444">
    <property type="protein sequence ID" value="QSX09574.1"/>
    <property type="molecule type" value="Genomic_DNA"/>
</dbReference>
<dbReference type="Pfam" id="PF07728">
    <property type="entry name" value="AAA_5"/>
    <property type="match status" value="1"/>
</dbReference>
<gene>
    <name evidence="2" type="ORF">J0B03_05815</name>
</gene>
<dbReference type="CDD" id="cd00009">
    <property type="entry name" value="AAA"/>
    <property type="match status" value="1"/>
</dbReference>
<dbReference type="GO" id="GO:0016887">
    <property type="term" value="F:ATP hydrolysis activity"/>
    <property type="evidence" value="ECO:0007669"/>
    <property type="project" value="InterPro"/>
</dbReference>
<dbReference type="Proteomes" id="UP000663499">
    <property type="component" value="Chromosome"/>
</dbReference>
<accession>A0A975AID7</accession>
<sequence>MIELKKSDIEILNDLLNQKTVINVIPTDITKHLPADFSIDNAILNKICSSINSGSHIMLSGSPGTGKTTLAMAIAKAATNREAIFTTATSDWTTFDTIGGYLPDINEPGKLTFEPGIIYQSISDRRWIVVDEINRAPIDKAIGPLFSVLSDNDVSLAYKNTKGERLRIVSGNEYNSDNTIYKVDYWRMITTLNEFDKMSLYEMSYAFLRRFAIIHVPVPKDYLTLINNWFTGFNTTVIETVKAIAESVMKSEIREIGPAVFKSMAIYMGNRKNIDSDDLTHLVEATELYILAQFQGADEQELQKLLNIYLGKLNSRTDLIEDLKNQFNSVSGYTMTL</sequence>
<evidence type="ECO:0000313" key="2">
    <source>
        <dbReference type="EMBL" id="QSX09574.1"/>
    </source>
</evidence>
<dbReference type="InterPro" id="IPR011704">
    <property type="entry name" value="ATPase_dyneun-rel_AAA"/>
</dbReference>
<evidence type="ECO:0000313" key="3">
    <source>
        <dbReference type="Proteomes" id="UP000663499"/>
    </source>
</evidence>
<dbReference type="InterPro" id="IPR027417">
    <property type="entry name" value="P-loop_NTPase"/>
</dbReference>
<protein>
    <submittedName>
        <fullName evidence="2">AAA family ATPase</fullName>
    </submittedName>
</protein>
<dbReference type="InterPro" id="IPR003593">
    <property type="entry name" value="AAA+_ATPase"/>
</dbReference>
<dbReference type="PANTHER" id="PTHR37291:SF1">
    <property type="entry name" value="TYPE IV METHYL-DIRECTED RESTRICTION ENZYME ECOKMCRB SUBUNIT"/>
    <property type="match status" value="1"/>
</dbReference>
<dbReference type="AlphaFoldDB" id="A0A975AID7"/>
<dbReference type="PANTHER" id="PTHR37291">
    <property type="entry name" value="5-METHYLCYTOSINE-SPECIFIC RESTRICTION ENZYME B"/>
    <property type="match status" value="1"/>
</dbReference>
<dbReference type="KEGG" id="alka:J0B03_05815"/>
<dbReference type="RefSeq" id="WP_207300905.1">
    <property type="nucleotide sequence ID" value="NZ_CP071444.1"/>
</dbReference>
<organism evidence="2 3">
    <name type="scientific">Alkalibacter rhizosphaerae</name>
    <dbReference type="NCBI Taxonomy" id="2815577"/>
    <lineage>
        <taxon>Bacteria</taxon>
        <taxon>Bacillati</taxon>
        <taxon>Bacillota</taxon>
        <taxon>Clostridia</taxon>
        <taxon>Eubacteriales</taxon>
        <taxon>Eubacteriaceae</taxon>
        <taxon>Alkalibacter</taxon>
    </lineage>
</organism>
<evidence type="ECO:0000259" key="1">
    <source>
        <dbReference type="SMART" id="SM00382"/>
    </source>
</evidence>
<proteinExistence type="predicted"/>
<dbReference type="SMART" id="SM00382">
    <property type="entry name" value="AAA"/>
    <property type="match status" value="1"/>
</dbReference>
<keyword evidence="3" id="KW-1185">Reference proteome</keyword>
<dbReference type="GO" id="GO:0005524">
    <property type="term" value="F:ATP binding"/>
    <property type="evidence" value="ECO:0007669"/>
    <property type="project" value="InterPro"/>
</dbReference>
<dbReference type="InterPro" id="IPR052934">
    <property type="entry name" value="Methyl-DNA_Rec/Restrict_Enz"/>
</dbReference>
<name>A0A975AID7_9FIRM</name>
<reference evidence="2" key="1">
    <citation type="submission" date="2021-03" db="EMBL/GenBank/DDBJ databases">
        <title>Alkalibacter marinus sp. nov., isolated from tidal flat sediment.</title>
        <authorList>
            <person name="Namirimu T."/>
            <person name="Yang J.-A."/>
            <person name="Yang S.-H."/>
            <person name="Kim Y.-J."/>
            <person name="Kwon K.K."/>
        </authorList>
    </citation>
    <scope>NUCLEOTIDE SEQUENCE</scope>
    <source>
        <strain evidence="2">ES005</strain>
    </source>
</reference>